<dbReference type="Proteomes" id="UP001201985">
    <property type="component" value="Unassembled WGS sequence"/>
</dbReference>
<dbReference type="InterPro" id="IPR058624">
    <property type="entry name" value="MdtA-like_HH"/>
</dbReference>
<dbReference type="Pfam" id="PF25917">
    <property type="entry name" value="BSH_RND"/>
    <property type="match status" value="1"/>
</dbReference>
<dbReference type="PANTHER" id="PTHR30158:SF3">
    <property type="entry name" value="MULTIDRUG EFFLUX PUMP SUBUNIT ACRA-RELATED"/>
    <property type="match status" value="1"/>
</dbReference>
<comment type="similarity">
    <text evidence="2">Belongs to the membrane fusion protein (MFP) (TC 8.A.1) family.</text>
</comment>
<dbReference type="InterPro" id="IPR006143">
    <property type="entry name" value="RND_pump_MFP"/>
</dbReference>
<dbReference type="Pfam" id="PF25944">
    <property type="entry name" value="Beta-barrel_RND"/>
    <property type="match status" value="1"/>
</dbReference>
<evidence type="ECO:0000259" key="7">
    <source>
        <dbReference type="Pfam" id="PF25967"/>
    </source>
</evidence>
<dbReference type="Gene3D" id="2.40.50.100">
    <property type="match status" value="1"/>
</dbReference>
<evidence type="ECO:0000256" key="3">
    <source>
        <dbReference type="SAM" id="MobiDB-lite"/>
    </source>
</evidence>
<name>A0ABS9W7D4_9PROT</name>
<keyword evidence="9" id="KW-1185">Reference proteome</keyword>
<dbReference type="SUPFAM" id="SSF111369">
    <property type="entry name" value="HlyD-like secretion proteins"/>
    <property type="match status" value="1"/>
</dbReference>
<evidence type="ECO:0000259" key="6">
    <source>
        <dbReference type="Pfam" id="PF25944"/>
    </source>
</evidence>
<organism evidence="8 9">
    <name type="scientific">Teichococcus vastitatis</name>
    <dbReference type="NCBI Taxonomy" id="2307076"/>
    <lineage>
        <taxon>Bacteria</taxon>
        <taxon>Pseudomonadati</taxon>
        <taxon>Pseudomonadota</taxon>
        <taxon>Alphaproteobacteria</taxon>
        <taxon>Acetobacterales</taxon>
        <taxon>Roseomonadaceae</taxon>
        <taxon>Roseomonas</taxon>
    </lineage>
</organism>
<feature type="domain" description="Multidrug resistance protein MdtA-like barrel-sandwich hybrid" evidence="5">
    <location>
        <begin position="57"/>
        <end position="199"/>
    </location>
</feature>
<feature type="domain" description="Multidrug resistance protein MdtA-like alpha-helical hairpin" evidence="4">
    <location>
        <begin position="97"/>
        <end position="166"/>
    </location>
</feature>
<dbReference type="Gene3D" id="2.40.420.20">
    <property type="match status" value="1"/>
</dbReference>
<reference evidence="8 9" key="1">
    <citation type="submission" date="2022-03" db="EMBL/GenBank/DDBJ databases">
        <title>Complete genome analysis of Roseomonas KG 17.1 : a prolific producer of plant growth promoters.</title>
        <authorList>
            <person name="Saadouli I."/>
            <person name="Najjari A."/>
            <person name="Mosbah A."/>
            <person name="Ouzari H.I."/>
        </authorList>
    </citation>
    <scope>NUCLEOTIDE SEQUENCE [LARGE SCALE GENOMIC DNA]</scope>
    <source>
        <strain evidence="8 9">KG17-1</strain>
    </source>
</reference>
<dbReference type="Gene3D" id="1.10.287.470">
    <property type="entry name" value="Helix hairpin bin"/>
    <property type="match status" value="1"/>
</dbReference>
<comment type="subcellular location">
    <subcellularLocation>
        <location evidence="1">Cell envelope</location>
    </subcellularLocation>
</comment>
<feature type="region of interest" description="Disordered" evidence="3">
    <location>
        <begin position="360"/>
        <end position="389"/>
    </location>
</feature>
<dbReference type="Gene3D" id="2.40.30.170">
    <property type="match status" value="1"/>
</dbReference>
<protein>
    <submittedName>
        <fullName evidence="8">Efflux RND transporter periplasmic adaptor subunit</fullName>
    </submittedName>
</protein>
<dbReference type="InterPro" id="IPR058625">
    <property type="entry name" value="MdtA-like_BSH"/>
</dbReference>
<dbReference type="InterPro" id="IPR058626">
    <property type="entry name" value="MdtA-like_b-barrel"/>
</dbReference>
<evidence type="ECO:0000313" key="8">
    <source>
        <dbReference type="EMBL" id="MCI0755210.1"/>
    </source>
</evidence>
<evidence type="ECO:0000313" key="9">
    <source>
        <dbReference type="Proteomes" id="UP001201985"/>
    </source>
</evidence>
<feature type="domain" description="Multidrug resistance protein MdtA-like beta-barrel" evidence="6">
    <location>
        <begin position="203"/>
        <end position="293"/>
    </location>
</feature>
<gene>
    <name evidence="8" type="ORF">MON41_15935</name>
</gene>
<evidence type="ECO:0000256" key="2">
    <source>
        <dbReference type="ARBA" id="ARBA00009477"/>
    </source>
</evidence>
<comment type="caution">
    <text evidence="8">The sequence shown here is derived from an EMBL/GenBank/DDBJ whole genome shotgun (WGS) entry which is preliminary data.</text>
</comment>
<dbReference type="InterPro" id="IPR058627">
    <property type="entry name" value="MdtA-like_C"/>
</dbReference>
<dbReference type="Pfam" id="PF25876">
    <property type="entry name" value="HH_MFP_RND"/>
    <property type="match status" value="1"/>
</dbReference>
<feature type="domain" description="Multidrug resistance protein MdtA-like C-terminal permuted SH3" evidence="7">
    <location>
        <begin position="298"/>
        <end position="359"/>
    </location>
</feature>
<dbReference type="EMBL" id="JALBUU010000028">
    <property type="protein sequence ID" value="MCI0755210.1"/>
    <property type="molecule type" value="Genomic_DNA"/>
</dbReference>
<dbReference type="Pfam" id="PF25967">
    <property type="entry name" value="RND-MFP_C"/>
    <property type="match status" value="1"/>
</dbReference>
<accession>A0ABS9W7D4</accession>
<sequence length="389" mass="41242">MMLASLALLVSCDEPATEQQAGGGGQGAPPAVTVLSVQPRPVSVYTTLPGRVVAYQTAEVRPQVGGVLRERLFREGGTVQAGQKLFQIDPAPYRANLASAQANLSRAEATLGAARVTATRYRPLVAQNAVSRLDYETAVATQKQAEADVASARAAVETARINLGYTTINSPITGRTSRARLTVGALVTADQTDSLLTVTQLDPIYVDVTQPAGTLLRLRREMAAGRLRQADEGTAEVRLMLEDGTEYDHPGKLQVSEVTVDQSTGSVILRAEFPNPDGMLMPGLFVRQKVEEGITPEALLVPQRAVTRNPRGEAVVKVVQPDGTVAERTIDATRAIGTDWLARGGLQAGDKVIVEGGQRVQAGAKPQVTETTAEALRGPQPDGQPQTRG</sequence>
<evidence type="ECO:0000256" key="1">
    <source>
        <dbReference type="ARBA" id="ARBA00004196"/>
    </source>
</evidence>
<dbReference type="PANTHER" id="PTHR30158">
    <property type="entry name" value="ACRA/E-RELATED COMPONENT OF DRUG EFFLUX TRANSPORTER"/>
    <property type="match status" value="1"/>
</dbReference>
<evidence type="ECO:0000259" key="5">
    <source>
        <dbReference type="Pfam" id="PF25917"/>
    </source>
</evidence>
<evidence type="ECO:0000259" key="4">
    <source>
        <dbReference type="Pfam" id="PF25876"/>
    </source>
</evidence>
<proteinExistence type="inferred from homology"/>
<dbReference type="NCBIfam" id="TIGR01730">
    <property type="entry name" value="RND_mfp"/>
    <property type="match status" value="1"/>
</dbReference>